<feature type="transmembrane region" description="Helical" evidence="1">
    <location>
        <begin position="455"/>
        <end position="476"/>
    </location>
</feature>
<feature type="transmembrane region" description="Helical" evidence="1">
    <location>
        <begin position="228"/>
        <end position="251"/>
    </location>
</feature>
<reference evidence="2 3" key="1">
    <citation type="submission" date="2014-07" db="EMBL/GenBank/DDBJ databases">
        <authorList>
            <person name="McCorrison J."/>
            <person name="Sanka R."/>
            <person name="Torralba M."/>
            <person name="Gillis M."/>
            <person name="Haft D.H."/>
            <person name="Methe B."/>
            <person name="Sutton G."/>
            <person name="Nelson K.E."/>
        </authorList>
    </citation>
    <scope>NUCLEOTIDE SEQUENCE [LARGE SCALE GENOMIC DNA]</scope>
    <source>
        <strain evidence="2 3">DNF00882</strain>
    </source>
</reference>
<dbReference type="AlphaFoldDB" id="A0A096AIK4"/>
<dbReference type="Pfam" id="PF19558">
    <property type="entry name" value="DUF6080"/>
    <property type="match status" value="1"/>
</dbReference>
<proteinExistence type="predicted"/>
<evidence type="ECO:0000313" key="3">
    <source>
        <dbReference type="Proteomes" id="UP000029538"/>
    </source>
</evidence>
<keyword evidence="1" id="KW-0472">Membrane</keyword>
<keyword evidence="1" id="KW-1133">Transmembrane helix</keyword>
<sequence>MKSVARFLVLRREERLPVAFFLLWQLVLQALALVNYIPLFLQPCTSYYKLFVNNYHLSGFDPLTYLVISDWDLVYDVNRHPLLALFYYPFALLNQGLMSVSGVNFTVFIVTFVLLFFTVYGFVLMLRIQRDLLNLPIYDAVLLSFLLYSFAHILIASVAPDHFILSLFMLLLTLYIAGKQLKGNKKLSNRQTILLFIFTAGISLNNGLKVLVASLFTRGRHFFKPKHLFPIIILPAFLMVGIGEGQHYLFVSKKIETAKMKKRKVVRAERDSLFEAFKDTTAIKDSAKQVAAFGKLWKKHRKEIRKAELKQPAKAHAGKPMSSKRFLNWTDVSTSRTKTVIENLFGESIQLHQKHTLEDVMRTRPVIVSYDNIVNYVVEGILFLLCITGIWIGRRNKFLQMALTFAALDMLLHVGLGFGINEVYIMTAHWIYIIPLSMAVLLCRSVGKTRKILRLSYFILTIFLIVYNTSLFVKYLNL</sequence>
<feature type="transmembrane region" description="Helical" evidence="1">
    <location>
        <begin position="21"/>
        <end position="41"/>
    </location>
</feature>
<evidence type="ECO:0000313" key="2">
    <source>
        <dbReference type="EMBL" id="KGF46675.1"/>
    </source>
</evidence>
<feature type="transmembrane region" description="Helical" evidence="1">
    <location>
        <begin position="163"/>
        <end position="181"/>
    </location>
</feature>
<comment type="caution">
    <text evidence="2">The sequence shown here is derived from an EMBL/GenBank/DDBJ whole genome shotgun (WGS) entry which is preliminary data.</text>
</comment>
<feature type="transmembrane region" description="Helical" evidence="1">
    <location>
        <begin position="105"/>
        <end position="125"/>
    </location>
</feature>
<keyword evidence="1" id="KW-0812">Transmembrane</keyword>
<feature type="transmembrane region" description="Helical" evidence="1">
    <location>
        <begin position="193"/>
        <end position="216"/>
    </location>
</feature>
<name>A0A096AIK4_9BACT</name>
<dbReference type="Proteomes" id="UP000029538">
    <property type="component" value="Unassembled WGS sequence"/>
</dbReference>
<organism evidence="2 3">
    <name type="scientific">Prevotella disiens DNF00882</name>
    <dbReference type="NCBI Taxonomy" id="1401075"/>
    <lineage>
        <taxon>Bacteria</taxon>
        <taxon>Pseudomonadati</taxon>
        <taxon>Bacteroidota</taxon>
        <taxon>Bacteroidia</taxon>
        <taxon>Bacteroidales</taxon>
        <taxon>Prevotellaceae</taxon>
        <taxon>Prevotella</taxon>
    </lineage>
</organism>
<protein>
    <submittedName>
        <fullName evidence="2">Membrane protein</fullName>
    </submittedName>
</protein>
<evidence type="ECO:0000256" key="1">
    <source>
        <dbReference type="SAM" id="Phobius"/>
    </source>
</evidence>
<dbReference type="InterPro" id="IPR045726">
    <property type="entry name" value="DUF6080"/>
</dbReference>
<accession>A0A096AIK4</accession>
<dbReference type="RefSeq" id="WP_036884729.1">
    <property type="nucleotide sequence ID" value="NZ_JRNR01000131.1"/>
</dbReference>
<gene>
    <name evidence="2" type="ORF">HMPREF0654_10950</name>
</gene>
<feature type="transmembrane region" description="Helical" evidence="1">
    <location>
        <begin position="137"/>
        <end position="157"/>
    </location>
</feature>
<dbReference type="EMBL" id="JRNR01000131">
    <property type="protein sequence ID" value="KGF46675.1"/>
    <property type="molecule type" value="Genomic_DNA"/>
</dbReference>